<feature type="compositionally biased region" description="Basic and acidic residues" evidence="1">
    <location>
        <begin position="265"/>
        <end position="298"/>
    </location>
</feature>
<reference evidence="2 3" key="1">
    <citation type="submission" date="2024-05" db="EMBL/GenBank/DDBJ databases">
        <authorList>
            <person name="Kim H.-Y."/>
            <person name="Kim E."/>
            <person name="Cai Y."/>
            <person name="Yang S.-M."/>
            <person name="Lee W."/>
        </authorList>
    </citation>
    <scope>NUCLEOTIDE SEQUENCE [LARGE SCALE GENOMIC DNA]</scope>
    <source>
        <strain evidence="2 3">FBL11</strain>
    </source>
</reference>
<feature type="compositionally biased region" description="Basic and acidic residues" evidence="1">
    <location>
        <begin position="350"/>
        <end position="365"/>
    </location>
</feature>
<dbReference type="Gene3D" id="3.30.70.1070">
    <property type="entry name" value="Sporulation related repeat"/>
    <property type="match status" value="1"/>
</dbReference>
<sequence length="365" mass="40290">MVSSSSTTRSKHTSYRRQALMWLMMTLLLGVLTALLWMFSQTPAIGAKIENAPIAAPEALSTELTQPLSVEALHELDNDVQPINFEDTIRDLRNYPDEFKDKRYLLANKGKWTVQVMNVAENEVITSYLEGRDDRKKFSYFRYRDDNNQLRYMLTYGLMSSPQEAVGAAKLVDFGLPADVRVLPEEISRYVGIVDNYERPGPIKDLSTRRSRSVRLQPTEREVPARKADEGLASNEAGNGNQMANNGTVESIRQSEDTSATLAVNEERTVITEDEGRVSSTTAKKEDNARSSGSEDKSLPVVPTPKPPTAPDSSEKNSPSSAPANKSASNETVKNPNAGSARNDSAGAAKNKDDSIKELIEEKTD</sequence>
<evidence type="ECO:0000313" key="2">
    <source>
        <dbReference type="EMBL" id="MEN2750033.1"/>
    </source>
</evidence>
<feature type="compositionally biased region" description="Polar residues" evidence="1">
    <location>
        <begin position="236"/>
        <end position="262"/>
    </location>
</feature>
<dbReference type="InterPro" id="IPR036680">
    <property type="entry name" value="SPOR-like_sf"/>
</dbReference>
<protein>
    <submittedName>
        <fullName evidence="2">Uncharacterized protein</fullName>
    </submittedName>
</protein>
<dbReference type="RefSeq" id="WP_299217910.1">
    <property type="nucleotide sequence ID" value="NZ_JBDGHN010000002.1"/>
</dbReference>
<accession>A0ABU9X3S1</accession>
<name>A0ABU9X3S1_9GAMM</name>
<gene>
    <name evidence="2" type="ORF">AAIR29_00160</name>
</gene>
<organism evidence="2 3">
    <name type="scientific">Psychrobacter saeujeotis</name>
    <dbReference type="NCBI Taxonomy" id="3143436"/>
    <lineage>
        <taxon>Bacteria</taxon>
        <taxon>Pseudomonadati</taxon>
        <taxon>Pseudomonadota</taxon>
        <taxon>Gammaproteobacteria</taxon>
        <taxon>Moraxellales</taxon>
        <taxon>Moraxellaceae</taxon>
        <taxon>Psychrobacter</taxon>
    </lineage>
</organism>
<comment type="caution">
    <text evidence="2">The sequence shown here is derived from an EMBL/GenBank/DDBJ whole genome shotgun (WGS) entry which is preliminary data.</text>
</comment>
<feature type="compositionally biased region" description="Polar residues" evidence="1">
    <location>
        <begin position="331"/>
        <end position="343"/>
    </location>
</feature>
<evidence type="ECO:0000256" key="1">
    <source>
        <dbReference type="SAM" id="MobiDB-lite"/>
    </source>
</evidence>
<proteinExistence type="predicted"/>
<keyword evidence="3" id="KW-1185">Reference proteome</keyword>
<feature type="compositionally biased region" description="Low complexity" evidence="1">
    <location>
        <begin position="316"/>
        <end position="330"/>
    </location>
</feature>
<feature type="region of interest" description="Disordered" evidence="1">
    <location>
        <begin position="201"/>
        <end position="365"/>
    </location>
</feature>
<dbReference type="Proteomes" id="UP001461960">
    <property type="component" value="Unassembled WGS sequence"/>
</dbReference>
<dbReference type="EMBL" id="JBDGHN010000002">
    <property type="protein sequence ID" value="MEN2750033.1"/>
    <property type="molecule type" value="Genomic_DNA"/>
</dbReference>
<feature type="compositionally biased region" description="Basic and acidic residues" evidence="1">
    <location>
        <begin position="218"/>
        <end position="230"/>
    </location>
</feature>
<evidence type="ECO:0000313" key="3">
    <source>
        <dbReference type="Proteomes" id="UP001461960"/>
    </source>
</evidence>